<evidence type="ECO:0000313" key="1">
    <source>
        <dbReference type="EMBL" id="KAJ7977043.1"/>
    </source>
</evidence>
<dbReference type="AlphaFoldDB" id="A0AAD7Q8V6"/>
<dbReference type="Proteomes" id="UP001163823">
    <property type="component" value="Chromosome 3"/>
</dbReference>
<proteinExistence type="predicted"/>
<name>A0AAD7Q8V6_QUISA</name>
<dbReference type="EMBL" id="JARAOO010000003">
    <property type="protein sequence ID" value="KAJ7977043.1"/>
    <property type="molecule type" value="Genomic_DNA"/>
</dbReference>
<comment type="caution">
    <text evidence="1">The sequence shown here is derived from an EMBL/GenBank/DDBJ whole genome shotgun (WGS) entry which is preliminary data.</text>
</comment>
<keyword evidence="2" id="KW-1185">Reference proteome</keyword>
<sequence length="105" mass="12236">MCTLKPSHGLPFLLHEDTFRLKQNNRPMIHRRIPVHVPKSRAFPSSYRHFCFLHSITCNRIGIESGISRCKNGKHTHTMIEAMNAFITKNKNFILNSQILLRVLQ</sequence>
<protein>
    <submittedName>
        <fullName evidence="1">Uncharacterized protein</fullName>
    </submittedName>
</protein>
<gene>
    <name evidence="1" type="ORF">O6P43_006736</name>
</gene>
<evidence type="ECO:0000313" key="2">
    <source>
        <dbReference type="Proteomes" id="UP001163823"/>
    </source>
</evidence>
<organism evidence="1 2">
    <name type="scientific">Quillaja saponaria</name>
    <name type="common">Soap bark tree</name>
    <dbReference type="NCBI Taxonomy" id="32244"/>
    <lineage>
        <taxon>Eukaryota</taxon>
        <taxon>Viridiplantae</taxon>
        <taxon>Streptophyta</taxon>
        <taxon>Embryophyta</taxon>
        <taxon>Tracheophyta</taxon>
        <taxon>Spermatophyta</taxon>
        <taxon>Magnoliopsida</taxon>
        <taxon>eudicotyledons</taxon>
        <taxon>Gunneridae</taxon>
        <taxon>Pentapetalae</taxon>
        <taxon>rosids</taxon>
        <taxon>fabids</taxon>
        <taxon>Fabales</taxon>
        <taxon>Quillajaceae</taxon>
        <taxon>Quillaja</taxon>
    </lineage>
</organism>
<accession>A0AAD7Q8V6</accession>
<dbReference type="KEGG" id="qsa:O6P43_006736"/>
<reference evidence="1" key="1">
    <citation type="journal article" date="2023" name="Science">
        <title>Elucidation of the pathway for biosynthesis of saponin adjuvants from the soapbark tree.</title>
        <authorList>
            <person name="Reed J."/>
            <person name="Orme A."/>
            <person name="El-Demerdash A."/>
            <person name="Owen C."/>
            <person name="Martin L.B.B."/>
            <person name="Misra R.C."/>
            <person name="Kikuchi S."/>
            <person name="Rejzek M."/>
            <person name="Martin A.C."/>
            <person name="Harkess A."/>
            <person name="Leebens-Mack J."/>
            <person name="Louveau T."/>
            <person name="Stephenson M.J."/>
            <person name="Osbourn A."/>
        </authorList>
    </citation>
    <scope>NUCLEOTIDE SEQUENCE</scope>
    <source>
        <strain evidence="1">S10</strain>
    </source>
</reference>